<dbReference type="PANTHER" id="PTHR46035">
    <property type="entry name" value="TETRATRICOPEPTIDE REPEAT PROTEIN 4"/>
    <property type="match status" value="1"/>
</dbReference>
<dbReference type="EMBL" id="CAJNOC010000273">
    <property type="protein sequence ID" value="CAF0736952.1"/>
    <property type="molecule type" value="Genomic_DNA"/>
</dbReference>
<evidence type="ECO:0000256" key="2">
    <source>
        <dbReference type="ARBA" id="ARBA00022803"/>
    </source>
</evidence>
<dbReference type="Pfam" id="PF18972">
    <property type="entry name" value="Wheel"/>
    <property type="match status" value="1"/>
</dbReference>
<evidence type="ECO:0000256" key="4">
    <source>
        <dbReference type="SAM" id="Coils"/>
    </source>
</evidence>
<dbReference type="PANTHER" id="PTHR46035:SF1">
    <property type="entry name" value="TETRATRICOPEPTIDE REPEAT PROTEIN 4"/>
    <property type="match status" value="1"/>
</dbReference>
<dbReference type="InterPro" id="IPR011990">
    <property type="entry name" value="TPR-like_helical_dom_sf"/>
</dbReference>
<dbReference type="GO" id="GO:0051879">
    <property type="term" value="F:Hsp90 protein binding"/>
    <property type="evidence" value="ECO:0007669"/>
    <property type="project" value="InterPro"/>
</dbReference>
<evidence type="ECO:0000313" key="7">
    <source>
        <dbReference type="Proteomes" id="UP000663879"/>
    </source>
</evidence>
<dbReference type="Gene3D" id="1.25.40.10">
    <property type="entry name" value="Tetratricopeptide repeat domain"/>
    <property type="match status" value="1"/>
</dbReference>
<keyword evidence="4" id="KW-0175">Coiled coil</keyword>
<dbReference type="CDD" id="cd21380">
    <property type="entry name" value="CTWD_Cns1"/>
    <property type="match status" value="1"/>
</dbReference>
<dbReference type="InterPro" id="IPR044059">
    <property type="entry name" value="Csn1/TTC4_wheel"/>
</dbReference>
<keyword evidence="2" id="KW-0802">TPR repeat</keyword>
<dbReference type="GO" id="GO:0006457">
    <property type="term" value="P:protein folding"/>
    <property type="evidence" value="ECO:0007669"/>
    <property type="project" value="TreeGrafter"/>
</dbReference>
<evidence type="ECO:0000256" key="1">
    <source>
        <dbReference type="ARBA" id="ARBA00022737"/>
    </source>
</evidence>
<accession>A0A813NBT5</accession>
<evidence type="ECO:0000256" key="3">
    <source>
        <dbReference type="ARBA" id="ARBA00023602"/>
    </source>
</evidence>
<feature type="coiled-coil region" evidence="4">
    <location>
        <begin position="187"/>
        <end position="228"/>
    </location>
</feature>
<evidence type="ECO:0000313" key="6">
    <source>
        <dbReference type="EMBL" id="CAF0736952.1"/>
    </source>
</evidence>
<dbReference type="SUPFAM" id="SSF48452">
    <property type="entry name" value="TPR-like"/>
    <property type="match status" value="1"/>
</dbReference>
<keyword evidence="1" id="KW-0677">Repeat</keyword>
<dbReference type="GO" id="GO:0030544">
    <property type="term" value="F:Hsp70 protein binding"/>
    <property type="evidence" value="ECO:0007669"/>
    <property type="project" value="TreeGrafter"/>
</dbReference>
<dbReference type="InterPro" id="IPR019734">
    <property type="entry name" value="TPR_rpt"/>
</dbReference>
<feature type="domain" description="Cns1/TTC4 wheel" evidence="5">
    <location>
        <begin position="258"/>
        <end position="371"/>
    </location>
</feature>
<comment type="caution">
    <text evidence="6">The sequence shown here is derived from an EMBL/GenBank/DDBJ whole genome shotgun (WGS) entry which is preliminary data.</text>
</comment>
<evidence type="ECO:0000259" key="5">
    <source>
        <dbReference type="Pfam" id="PF18972"/>
    </source>
</evidence>
<proteinExistence type="inferred from homology"/>
<dbReference type="Proteomes" id="UP000663879">
    <property type="component" value="Unassembled WGS sequence"/>
</dbReference>
<protein>
    <recommendedName>
        <fullName evidence="5">Cns1/TTC4 wheel domain-containing protein</fullName>
    </recommendedName>
</protein>
<name>A0A813NBT5_9BILA</name>
<dbReference type="OrthoDB" id="420195at2759"/>
<dbReference type="AlphaFoldDB" id="A0A813NBT5"/>
<comment type="similarity">
    <text evidence="3">Belongs to the TTC4 family.</text>
</comment>
<gene>
    <name evidence="6" type="ORF">OXX778_LOCUS3179</name>
</gene>
<organism evidence="6 7">
    <name type="scientific">Brachionus calyciflorus</name>
    <dbReference type="NCBI Taxonomy" id="104777"/>
    <lineage>
        <taxon>Eukaryota</taxon>
        <taxon>Metazoa</taxon>
        <taxon>Spiralia</taxon>
        <taxon>Gnathifera</taxon>
        <taxon>Rotifera</taxon>
        <taxon>Eurotatoria</taxon>
        <taxon>Monogononta</taxon>
        <taxon>Pseudotrocha</taxon>
        <taxon>Ploima</taxon>
        <taxon>Brachionidae</taxon>
        <taxon>Brachionus</taxon>
    </lineage>
</organism>
<dbReference type="SMART" id="SM00028">
    <property type="entry name" value="TPR"/>
    <property type="match status" value="3"/>
</dbReference>
<dbReference type="GO" id="GO:0005829">
    <property type="term" value="C:cytosol"/>
    <property type="evidence" value="ECO:0007669"/>
    <property type="project" value="TreeGrafter"/>
</dbReference>
<sequence>MSLEAALGETDDATLDLFLEKIRTEYKDGWTEENWEEEMEKHPLFMTKLPEDSDELPSCVEAIRQLKWDPDDTPKEKAVKLKDEGNLFFRAKKYSDSVVSYTMALKENIEDDHELMSTLHQNRAAAHYYLKNYRSSLSDCVFAKKFNQKNIKPIYKGAECCFELKNYDDCIKWCDWGLLINSEDNKLRELRSKAESNKKIYEREKRKKETLERKKNEKNSKIWNLIKKKGISVQEKEKSFLDLLENPVNPQQKVVDLTDDEQMLNWPVLFLYPEVGQTDFIESFNENSTFEDHLSLMFNQSPEWDQQKNYLTSTVQVYYENRNKGKLVKLRHKMTLLEALKQDGMIVQMGTPNFIVMVKNSSFEKLYIEKFNEIN</sequence>
<keyword evidence="7" id="KW-1185">Reference proteome</keyword>
<dbReference type="GO" id="GO:0005634">
    <property type="term" value="C:nucleus"/>
    <property type="evidence" value="ECO:0007669"/>
    <property type="project" value="TreeGrafter"/>
</dbReference>
<reference evidence="6" key="1">
    <citation type="submission" date="2021-02" db="EMBL/GenBank/DDBJ databases">
        <authorList>
            <person name="Nowell W R."/>
        </authorList>
    </citation>
    <scope>NUCLEOTIDE SEQUENCE</scope>
    <source>
        <strain evidence="6">Ploen Becks lab</strain>
    </source>
</reference>